<dbReference type="InterPro" id="IPR029068">
    <property type="entry name" value="Glyas_Bleomycin-R_OHBP_Dase"/>
</dbReference>
<name>A0A6J7IPK3_9ZZZZ</name>
<organism evidence="2">
    <name type="scientific">freshwater metagenome</name>
    <dbReference type="NCBI Taxonomy" id="449393"/>
    <lineage>
        <taxon>unclassified sequences</taxon>
        <taxon>metagenomes</taxon>
        <taxon>ecological metagenomes</taxon>
    </lineage>
</organism>
<sequence>MREPLIRYPIVQHAYVVEDLDESIRHWIEVLGAGPFFVSRNHVGRELTYRGAPSQTLVHYAFGQSGNTQVQLIAQDDPGPSIYRDMYPAGKAGFHHVACLVPAADMAREVSRFEAAGFPVASSLISYVPVAYFDCREQLGCFVELHGLNDEIAEIFATFRIAHEQWDGVTDPVRVRSKTSSK</sequence>
<gene>
    <name evidence="2" type="ORF">UFOPK3772_00363</name>
</gene>
<dbReference type="Pfam" id="PF13669">
    <property type="entry name" value="Glyoxalase_4"/>
    <property type="match status" value="1"/>
</dbReference>
<dbReference type="Gene3D" id="3.10.180.10">
    <property type="entry name" value="2,3-Dihydroxybiphenyl 1,2-Dioxygenase, domain 1"/>
    <property type="match status" value="1"/>
</dbReference>
<feature type="domain" description="VOC" evidence="1">
    <location>
        <begin position="9"/>
        <end position="148"/>
    </location>
</feature>
<evidence type="ECO:0000259" key="1">
    <source>
        <dbReference type="PROSITE" id="PS51819"/>
    </source>
</evidence>
<accession>A0A6J7IPK3</accession>
<evidence type="ECO:0000313" key="2">
    <source>
        <dbReference type="EMBL" id="CAB4932770.1"/>
    </source>
</evidence>
<proteinExistence type="predicted"/>
<dbReference type="EMBL" id="CAFBNE010000007">
    <property type="protein sequence ID" value="CAB4932770.1"/>
    <property type="molecule type" value="Genomic_DNA"/>
</dbReference>
<dbReference type="PROSITE" id="PS51819">
    <property type="entry name" value="VOC"/>
    <property type="match status" value="1"/>
</dbReference>
<dbReference type="SUPFAM" id="SSF54593">
    <property type="entry name" value="Glyoxalase/Bleomycin resistance protein/Dihydroxybiphenyl dioxygenase"/>
    <property type="match status" value="1"/>
</dbReference>
<reference evidence="2" key="1">
    <citation type="submission" date="2020-05" db="EMBL/GenBank/DDBJ databases">
        <authorList>
            <person name="Chiriac C."/>
            <person name="Salcher M."/>
            <person name="Ghai R."/>
            <person name="Kavagutti S V."/>
        </authorList>
    </citation>
    <scope>NUCLEOTIDE SEQUENCE</scope>
</reference>
<dbReference type="AlphaFoldDB" id="A0A6J7IPK3"/>
<protein>
    <submittedName>
        <fullName evidence="2">Unannotated protein</fullName>
    </submittedName>
</protein>
<dbReference type="InterPro" id="IPR037523">
    <property type="entry name" value="VOC_core"/>
</dbReference>